<dbReference type="PANTHER" id="PTHR43318">
    <property type="entry name" value="UDP-N-ACETYLGLUCOSAMINE 4,6-DEHYDRATASE"/>
    <property type="match status" value="1"/>
</dbReference>
<dbReference type="EMBL" id="MHJU01000023">
    <property type="protein sequence ID" value="OGY72797.1"/>
    <property type="molecule type" value="Genomic_DNA"/>
</dbReference>
<name>A0A1G2A9R7_9BACT</name>
<evidence type="ECO:0000313" key="4">
    <source>
        <dbReference type="EMBL" id="OGY72797.1"/>
    </source>
</evidence>
<dbReference type="SUPFAM" id="SSF51735">
    <property type="entry name" value="NAD(P)-binding Rossmann-fold domains"/>
    <property type="match status" value="2"/>
</dbReference>
<accession>A0A1G2A9R7</accession>
<feature type="domain" description="Polysaccharide biosynthesis protein CapD-like" evidence="3">
    <location>
        <begin position="303"/>
        <end position="590"/>
    </location>
</feature>
<feature type="transmembrane region" description="Helical" evidence="2">
    <location>
        <begin position="55"/>
        <end position="74"/>
    </location>
</feature>
<protein>
    <recommendedName>
        <fullName evidence="3">Polysaccharide biosynthesis protein CapD-like domain-containing protein</fullName>
    </recommendedName>
</protein>
<keyword evidence="2" id="KW-0472">Membrane</keyword>
<dbReference type="AlphaFoldDB" id="A0A1G2A9R7"/>
<feature type="transmembrane region" description="Helical" evidence="2">
    <location>
        <begin position="21"/>
        <end position="43"/>
    </location>
</feature>
<feature type="transmembrane region" description="Helical" evidence="2">
    <location>
        <begin position="123"/>
        <end position="142"/>
    </location>
</feature>
<evidence type="ECO:0000256" key="2">
    <source>
        <dbReference type="SAM" id="Phobius"/>
    </source>
</evidence>
<dbReference type="InterPro" id="IPR036291">
    <property type="entry name" value="NAD(P)-bd_dom_sf"/>
</dbReference>
<dbReference type="InterPro" id="IPR051203">
    <property type="entry name" value="Polysaccharide_Synthase-Rel"/>
</dbReference>
<dbReference type="PANTHER" id="PTHR43318:SF1">
    <property type="entry name" value="POLYSACCHARIDE BIOSYNTHESIS PROTEIN EPSC-RELATED"/>
    <property type="match status" value="1"/>
</dbReference>
<proteinExistence type="inferred from homology"/>
<comment type="caution">
    <text evidence="4">The sequence shown here is derived from an EMBL/GenBank/DDBJ whole genome shotgun (WGS) entry which is preliminary data.</text>
</comment>
<keyword evidence="2" id="KW-0812">Transmembrane</keyword>
<dbReference type="CDD" id="cd05237">
    <property type="entry name" value="UDP_invert_4-6DH_SDR_e"/>
    <property type="match status" value="1"/>
</dbReference>
<evidence type="ECO:0000313" key="5">
    <source>
        <dbReference type="Proteomes" id="UP000178315"/>
    </source>
</evidence>
<dbReference type="InterPro" id="IPR003869">
    <property type="entry name" value="Polysac_CapD-like"/>
</dbReference>
<dbReference type="Gene3D" id="3.40.50.720">
    <property type="entry name" value="NAD(P)-binding Rossmann-like Domain"/>
    <property type="match status" value="2"/>
</dbReference>
<reference evidence="4 5" key="1">
    <citation type="journal article" date="2016" name="Nat. Commun.">
        <title>Thousands of microbial genomes shed light on interconnected biogeochemical processes in an aquifer system.</title>
        <authorList>
            <person name="Anantharaman K."/>
            <person name="Brown C.T."/>
            <person name="Hug L.A."/>
            <person name="Sharon I."/>
            <person name="Castelle C.J."/>
            <person name="Probst A.J."/>
            <person name="Thomas B.C."/>
            <person name="Singh A."/>
            <person name="Wilkins M.J."/>
            <person name="Karaoz U."/>
            <person name="Brodie E.L."/>
            <person name="Williams K.H."/>
            <person name="Hubbard S.S."/>
            <person name="Banfield J.F."/>
        </authorList>
    </citation>
    <scope>NUCLEOTIDE SEQUENCE [LARGE SCALE GENOMIC DNA]</scope>
</reference>
<dbReference type="Pfam" id="PF02719">
    <property type="entry name" value="Polysacc_synt_2"/>
    <property type="match status" value="1"/>
</dbReference>
<evidence type="ECO:0000256" key="1">
    <source>
        <dbReference type="ARBA" id="ARBA00007430"/>
    </source>
</evidence>
<organism evidence="4 5">
    <name type="scientific">Candidatus Jacksonbacteria bacterium RIFCSPLOWO2_02_FULL_44_20</name>
    <dbReference type="NCBI Taxonomy" id="1798460"/>
    <lineage>
        <taxon>Bacteria</taxon>
        <taxon>Candidatus Jacksoniibacteriota</taxon>
    </lineage>
</organism>
<evidence type="ECO:0000259" key="3">
    <source>
        <dbReference type="Pfam" id="PF02719"/>
    </source>
</evidence>
<dbReference type="Proteomes" id="UP000178315">
    <property type="component" value="Unassembled WGS sequence"/>
</dbReference>
<dbReference type="Pfam" id="PF13727">
    <property type="entry name" value="CoA_binding_3"/>
    <property type="match status" value="1"/>
</dbReference>
<sequence>MKLHFNPKYLLPRLKRTSHTRFLFFFLSDVLIIILSLYASFLIRFDLTVPDQYKQFIPSFLLITLIVLLPIFILKRLYHFTWVYVSIDILISVFNAVTYGFLFLGFLLFIGRAHYLTLNLPRSIVVIDYVLVFIGTSGIRVAKRVYYEMFRKATRKNENKPRLIIIGAGDAGEQLIRSIKQTEYPFTIAGILDDSDIKQNTSIHGVYVLGRIKDLPKISAKETVASIIIALPSASSSEIKQIVATAQEAGVAHIKTLPSLASFINRNASVQDIRDIDVEDLLGRKKVSVSLTALSELIAKKTVLITGAAGSIGFELVKQIYRLSPAKLIACDMDETGVFMVEQLFKDESATLPNNSVKTVSVVANILHKEKIGSLCAEHRPDIVFHAAAYKHVRIMEREPDQAILTNIAGTWNVIEAAREAGVKKFVLISTDKAVNPSSVMGMTKRVAEMLIMYYANAIKCVAVRFGNVLGSRGSVVPLFKQQILSGGPITITHPNMQRYFMVPSEAILLVLEAAAIGKGGEIFVLDMGSPVKIITLAETMISLAGLEPYKDIPIIFTKPSSGEKLFEELLTDKEHVGASTEHEKIFIAKNHHPSDTKLFFEKLQSIITHAKEGGATEMLKTELTALVSAV</sequence>
<comment type="similarity">
    <text evidence="1">Belongs to the polysaccharide synthase family.</text>
</comment>
<keyword evidence="2" id="KW-1133">Transmembrane helix</keyword>
<gene>
    <name evidence="4" type="ORF">A3H61_02490</name>
</gene>
<feature type="transmembrane region" description="Helical" evidence="2">
    <location>
        <begin position="81"/>
        <end position="111"/>
    </location>
</feature>